<dbReference type="Proteomes" id="UP001346149">
    <property type="component" value="Unassembled WGS sequence"/>
</dbReference>
<evidence type="ECO:0000313" key="3">
    <source>
        <dbReference type="EMBL" id="KAK4804077.1"/>
    </source>
</evidence>
<sequence length="234" mass="26657">MMLLQIPPKNSTGQEGKLDRFLILKLFPDSICPYTLIYPSQGRLQQMDRYGNYHYHGGRSGLWRSLRDGDFEESEVWDVLRERRDGQDIDTSGTTDRYPPVASHPPIAPRSIPRPIMAGSSPVPRSIFAHQSAPVNIPNWSNVGKHLGRSESSKAPKSRPWRDEDNEDEDEEEDEDNEDDGVKLPPHEYIAMRLARSKMSSFSVFEGVGRKLKGRDLSKVRNDVLTMTGFLEYP</sequence>
<comment type="similarity">
    <text evidence="1">Belongs to the senescence regulator S40 family.</text>
</comment>
<organism evidence="3 4">
    <name type="scientific">Trapa natans</name>
    <name type="common">Water chestnut</name>
    <dbReference type="NCBI Taxonomy" id="22666"/>
    <lineage>
        <taxon>Eukaryota</taxon>
        <taxon>Viridiplantae</taxon>
        <taxon>Streptophyta</taxon>
        <taxon>Embryophyta</taxon>
        <taxon>Tracheophyta</taxon>
        <taxon>Spermatophyta</taxon>
        <taxon>Magnoliopsida</taxon>
        <taxon>eudicotyledons</taxon>
        <taxon>Gunneridae</taxon>
        <taxon>Pentapetalae</taxon>
        <taxon>rosids</taxon>
        <taxon>malvids</taxon>
        <taxon>Myrtales</taxon>
        <taxon>Lythraceae</taxon>
        <taxon>Trapa</taxon>
    </lineage>
</organism>
<dbReference type="AlphaFoldDB" id="A0AAN7RHG3"/>
<keyword evidence="4" id="KW-1185">Reference proteome</keyword>
<feature type="compositionally biased region" description="Acidic residues" evidence="2">
    <location>
        <begin position="164"/>
        <end position="179"/>
    </location>
</feature>
<evidence type="ECO:0008006" key="5">
    <source>
        <dbReference type="Google" id="ProtNLM"/>
    </source>
</evidence>
<feature type="region of interest" description="Disordered" evidence="2">
    <location>
        <begin position="138"/>
        <end position="187"/>
    </location>
</feature>
<reference evidence="3 4" key="1">
    <citation type="journal article" date="2023" name="Hortic Res">
        <title>Pangenome of water caltrop reveals structural variations and asymmetric subgenome divergence after allopolyploidization.</title>
        <authorList>
            <person name="Zhang X."/>
            <person name="Chen Y."/>
            <person name="Wang L."/>
            <person name="Yuan Y."/>
            <person name="Fang M."/>
            <person name="Shi L."/>
            <person name="Lu R."/>
            <person name="Comes H.P."/>
            <person name="Ma Y."/>
            <person name="Chen Y."/>
            <person name="Huang G."/>
            <person name="Zhou Y."/>
            <person name="Zheng Z."/>
            <person name="Qiu Y."/>
        </authorList>
    </citation>
    <scope>NUCLEOTIDE SEQUENCE [LARGE SCALE GENOMIC DNA]</scope>
    <source>
        <strain evidence="3">F231</strain>
    </source>
</reference>
<dbReference type="InterPro" id="IPR007608">
    <property type="entry name" value="Senescence_reg_S40"/>
</dbReference>
<dbReference type="EMBL" id="JAXQNO010000001">
    <property type="protein sequence ID" value="KAK4804077.1"/>
    <property type="molecule type" value="Genomic_DNA"/>
</dbReference>
<evidence type="ECO:0000256" key="1">
    <source>
        <dbReference type="ARBA" id="ARBA00034773"/>
    </source>
</evidence>
<proteinExistence type="inferred from homology"/>
<evidence type="ECO:0000256" key="2">
    <source>
        <dbReference type="SAM" id="MobiDB-lite"/>
    </source>
</evidence>
<comment type="caution">
    <text evidence="3">The sequence shown here is derived from an EMBL/GenBank/DDBJ whole genome shotgun (WGS) entry which is preliminary data.</text>
</comment>
<dbReference type="Pfam" id="PF04520">
    <property type="entry name" value="Senescence_reg"/>
    <property type="match status" value="1"/>
</dbReference>
<evidence type="ECO:0000313" key="4">
    <source>
        <dbReference type="Proteomes" id="UP001346149"/>
    </source>
</evidence>
<accession>A0AAN7RHG3</accession>
<dbReference type="PANTHER" id="PTHR33083:SF82">
    <property type="entry name" value="SENESCENCE REGULATOR"/>
    <property type="match status" value="1"/>
</dbReference>
<dbReference type="GO" id="GO:0010150">
    <property type="term" value="P:leaf senescence"/>
    <property type="evidence" value="ECO:0007669"/>
    <property type="project" value="UniProtKB-ARBA"/>
</dbReference>
<gene>
    <name evidence="3" type="ORF">SAY86_003894</name>
</gene>
<dbReference type="PANTHER" id="PTHR33083">
    <property type="entry name" value="EXPRESSED PROTEIN"/>
    <property type="match status" value="1"/>
</dbReference>
<name>A0AAN7RHG3_TRANT</name>
<protein>
    <recommendedName>
        <fullName evidence="5">Senescence regulator</fullName>
    </recommendedName>
</protein>
<feature type="region of interest" description="Disordered" evidence="2">
    <location>
        <begin position="84"/>
        <end position="119"/>
    </location>
</feature>